<organism evidence="2 3">
    <name type="scientific">Cohnella yongneupensis</name>
    <dbReference type="NCBI Taxonomy" id="425006"/>
    <lineage>
        <taxon>Bacteria</taxon>
        <taxon>Bacillati</taxon>
        <taxon>Bacillota</taxon>
        <taxon>Bacilli</taxon>
        <taxon>Bacillales</taxon>
        <taxon>Paenibacillaceae</taxon>
        <taxon>Cohnella</taxon>
    </lineage>
</organism>
<sequence>MRGKWSIVILLTMVLASVILAGCSDQPKTEFDNAEITVLVQDQGNSALGKQINALLDDSKALVEKESPGIIVHLVRVPPEQYADKIKELKPDIYWFAPFELALPQSAGKLYDLNPLLDNAGLDITQYFPRNVLDMTTVDGKLLGMTLSAYNITVGYSKSWFDNAGIPYPQNDWTWEDFESAAVALKSANGGDSSNVYGAGIPLYSEFVEPIVMGMEGAFLSPDGTQASGYLDGPATVNTVEWLKGLLEQGVIDKQYNGDVAEIGVKRGMAVTLSPLISSAAQTNPDIGIVALPSMTGEAQVSAPYITAFGINASSVHPDAALKYIYALTLEDNEVTRQAFRLGISVSSAVFAAIGDELDPSLTLNYNLLPFAQKRASMVSREYSLAMGQYENTFSSMIQTDMEIAPTLTQIAQGIDSKLAEARIKDEEEAQEAAATQSAGE</sequence>
<dbReference type="InterPro" id="IPR006059">
    <property type="entry name" value="SBP"/>
</dbReference>
<dbReference type="PANTHER" id="PTHR43649:SF12">
    <property type="entry name" value="DIACETYLCHITOBIOSE BINDING PROTEIN DASA"/>
    <property type="match status" value="1"/>
</dbReference>
<name>A0ABW0R515_9BACL</name>
<dbReference type="SUPFAM" id="SSF53850">
    <property type="entry name" value="Periplasmic binding protein-like II"/>
    <property type="match status" value="1"/>
</dbReference>
<dbReference type="Gene3D" id="3.40.190.10">
    <property type="entry name" value="Periplasmic binding protein-like II"/>
    <property type="match status" value="1"/>
</dbReference>
<reference evidence="3" key="1">
    <citation type="journal article" date="2019" name="Int. J. Syst. Evol. Microbiol.">
        <title>The Global Catalogue of Microorganisms (GCM) 10K type strain sequencing project: providing services to taxonomists for standard genome sequencing and annotation.</title>
        <authorList>
            <consortium name="The Broad Institute Genomics Platform"/>
            <consortium name="The Broad Institute Genome Sequencing Center for Infectious Disease"/>
            <person name="Wu L."/>
            <person name="Ma J."/>
        </authorList>
    </citation>
    <scope>NUCLEOTIDE SEQUENCE [LARGE SCALE GENOMIC DNA]</scope>
    <source>
        <strain evidence="3">CGMCC 1.18578</strain>
    </source>
</reference>
<comment type="caution">
    <text evidence="2">The sequence shown here is derived from an EMBL/GenBank/DDBJ whole genome shotgun (WGS) entry which is preliminary data.</text>
</comment>
<dbReference type="RefSeq" id="WP_378112835.1">
    <property type="nucleotide sequence ID" value="NZ_JBHSNC010000048.1"/>
</dbReference>
<dbReference type="Proteomes" id="UP001596108">
    <property type="component" value="Unassembled WGS sequence"/>
</dbReference>
<feature type="signal peptide" evidence="1">
    <location>
        <begin position="1"/>
        <end position="21"/>
    </location>
</feature>
<dbReference type="InterPro" id="IPR050490">
    <property type="entry name" value="Bact_solute-bd_prot1"/>
</dbReference>
<evidence type="ECO:0000256" key="1">
    <source>
        <dbReference type="SAM" id="SignalP"/>
    </source>
</evidence>
<keyword evidence="1" id="KW-0732">Signal</keyword>
<dbReference type="PROSITE" id="PS51257">
    <property type="entry name" value="PROKAR_LIPOPROTEIN"/>
    <property type="match status" value="1"/>
</dbReference>
<accession>A0ABW0R515</accession>
<dbReference type="PANTHER" id="PTHR43649">
    <property type="entry name" value="ARABINOSE-BINDING PROTEIN-RELATED"/>
    <property type="match status" value="1"/>
</dbReference>
<dbReference type="EMBL" id="JBHSNC010000048">
    <property type="protein sequence ID" value="MFC5530892.1"/>
    <property type="molecule type" value="Genomic_DNA"/>
</dbReference>
<evidence type="ECO:0000313" key="2">
    <source>
        <dbReference type="EMBL" id="MFC5530892.1"/>
    </source>
</evidence>
<feature type="chain" id="PRO_5047146782" evidence="1">
    <location>
        <begin position="22"/>
        <end position="441"/>
    </location>
</feature>
<proteinExistence type="predicted"/>
<dbReference type="Pfam" id="PF01547">
    <property type="entry name" value="SBP_bac_1"/>
    <property type="match status" value="1"/>
</dbReference>
<protein>
    <submittedName>
        <fullName evidence="2">ABC transporter substrate-binding protein</fullName>
    </submittedName>
</protein>
<keyword evidence="3" id="KW-1185">Reference proteome</keyword>
<gene>
    <name evidence="2" type="ORF">ACFPQ4_15795</name>
</gene>
<evidence type="ECO:0000313" key="3">
    <source>
        <dbReference type="Proteomes" id="UP001596108"/>
    </source>
</evidence>